<evidence type="ECO:0000256" key="4">
    <source>
        <dbReference type="ARBA" id="ARBA00021752"/>
    </source>
</evidence>
<keyword evidence="7" id="KW-0969">Cilium</keyword>
<dbReference type="PANTHER" id="PTHR31598">
    <property type="entry name" value="IQ DOMAIN-CONTAINING PROTEIN D"/>
    <property type="match status" value="1"/>
</dbReference>
<name>A0A7J6PSP8_PEROL</name>
<proteinExistence type="inferred from homology"/>
<comment type="similarity">
    <text evidence="3">Belongs to the DRC10 family.</text>
</comment>
<keyword evidence="6" id="KW-0282">Flagellum</keyword>
<evidence type="ECO:0000256" key="7">
    <source>
        <dbReference type="ARBA" id="ARBA00023069"/>
    </source>
</evidence>
<dbReference type="InterPro" id="IPR042815">
    <property type="entry name" value="DRC10"/>
</dbReference>
<comment type="subcellular location">
    <subcellularLocation>
        <location evidence="2">Cytoplasm</location>
        <location evidence="2">Cytoskeleton</location>
        <location evidence="2">Flagellum axoneme</location>
    </subcellularLocation>
</comment>
<comment type="caution">
    <text evidence="11">The sequence shown here is derived from an EMBL/GenBank/DDBJ whole genome shotgun (WGS) entry which is preliminary data.</text>
</comment>
<dbReference type="PROSITE" id="PS50096">
    <property type="entry name" value="IQ"/>
    <property type="match status" value="1"/>
</dbReference>
<gene>
    <name evidence="11" type="ORF">FOZ62_011904</name>
</gene>
<evidence type="ECO:0000256" key="2">
    <source>
        <dbReference type="ARBA" id="ARBA00004611"/>
    </source>
</evidence>
<evidence type="ECO:0000256" key="1">
    <source>
        <dbReference type="ARBA" id="ARBA00003029"/>
    </source>
</evidence>
<evidence type="ECO:0000256" key="3">
    <source>
        <dbReference type="ARBA" id="ARBA00009071"/>
    </source>
</evidence>
<reference evidence="11 12" key="1">
    <citation type="submission" date="2020-04" db="EMBL/GenBank/DDBJ databases">
        <title>Perkinsus olseni comparative genomics.</title>
        <authorList>
            <person name="Bogema D.R."/>
        </authorList>
    </citation>
    <scope>NUCLEOTIDE SEQUENCE [LARGE SCALE GENOMIC DNA]</scope>
    <source>
        <strain evidence="11">ATCC PRA-205</strain>
    </source>
</reference>
<organism evidence="11 12">
    <name type="scientific">Perkinsus olseni</name>
    <name type="common">Perkinsus atlanticus</name>
    <dbReference type="NCBI Taxonomy" id="32597"/>
    <lineage>
        <taxon>Eukaryota</taxon>
        <taxon>Sar</taxon>
        <taxon>Alveolata</taxon>
        <taxon>Perkinsozoa</taxon>
        <taxon>Perkinsea</taxon>
        <taxon>Perkinsida</taxon>
        <taxon>Perkinsidae</taxon>
        <taxon>Perkinsus</taxon>
    </lineage>
</organism>
<feature type="coiled-coil region" evidence="10">
    <location>
        <begin position="99"/>
        <end position="133"/>
    </location>
</feature>
<feature type="non-terminal residue" evidence="11">
    <location>
        <position position="1"/>
    </location>
</feature>
<dbReference type="EMBL" id="JABANM010034776">
    <property type="protein sequence ID" value="KAF4699095.1"/>
    <property type="molecule type" value="Genomic_DNA"/>
</dbReference>
<dbReference type="AlphaFoldDB" id="A0A7J6PSP8"/>
<keyword evidence="5" id="KW-0963">Cytoplasm</keyword>
<keyword evidence="8" id="KW-0206">Cytoskeleton</keyword>
<sequence length="203" mass="23833">VRLEREKAHATRTETLTKLKADLLDVRGSTQLKLKQLGQKYGNRMQTLIDEWEVREAGLKKDLESTKKAYMGLRNSNRDQEEALRKQKLRRETDLDNVIKNFDSRMAELNLQRRGLNDDISKEEEILRRLRDHFDLIDAENGRIDAENIVDEARRSRLRAEGNRLDDAASTVQCYWKGILQREDYHKLRKAMKKKGKKGGKKK</sequence>
<evidence type="ECO:0000256" key="8">
    <source>
        <dbReference type="ARBA" id="ARBA00023212"/>
    </source>
</evidence>
<evidence type="ECO:0000256" key="10">
    <source>
        <dbReference type="SAM" id="Coils"/>
    </source>
</evidence>
<protein>
    <recommendedName>
        <fullName evidence="4">Dynein regulatory complex protein 10</fullName>
    </recommendedName>
</protein>
<evidence type="ECO:0000313" key="12">
    <source>
        <dbReference type="Proteomes" id="UP000574390"/>
    </source>
</evidence>
<keyword evidence="9" id="KW-0966">Cell projection</keyword>
<evidence type="ECO:0000256" key="5">
    <source>
        <dbReference type="ARBA" id="ARBA00022490"/>
    </source>
</evidence>
<dbReference type="Proteomes" id="UP000574390">
    <property type="component" value="Unassembled WGS sequence"/>
</dbReference>
<keyword evidence="10" id="KW-0175">Coiled coil</keyword>
<evidence type="ECO:0000256" key="9">
    <source>
        <dbReference type="ARBA" id="ARBA00023273"/>
    </source>
</evidence>
<accession>A0A7J6PSP8</accession>
<evidence type="ECO:0000256" key="6">
    <source>
        <dbReference type="ARBA" id="ARBA00022846"/>
    </source>
</evidence>
<comment type="function">
    <text evidence="1">Component of the nexin-dynein regulatory complex (N-DRC), a key regulator of ciliary/flagellar motility which maintains the alignment and integrity of the distal axoneme and regulates microtubule sliding in motile axonemes.</text>
</comment>
<evidence type="ECO:0000313" key="11">
    <source>
        <dbReference type="EMBL" id="KAF4699095.1"/>
    </source>
</evidence>
<dbReference type="PANTHER" id="PTHR31598:SF1">
    <property type="entry name" value="DYNEIN REGULATORY COMPLEX PROTEIN 10"/>
    <property type="match status" value="1"/>
</dbReference>